<evidence type="ECO:0000256" key="5">
    <source>
        <dbReference type="ARBA" id="ARBA00023136"/>
    </source>
</evidence>
<name>A0A0P6YDG2_9CHLR</name>
<gene>
    <name evidence="7" type="ORF">ADN00_01900</name>
</gene>
<keyword evidence="4 6" id="KW-1133">Transmembrane helix</keyword>
<dbReference type="RefSeq" id="WP_075061271.1">
    <property type="nucleotide sequence ID" value="NZ_LGCL01000007.1"/>
</dbReference>
<feature type="transmembrane region" description="Helical" evidence="6">
    <location>
        <begin position="322"/>
        <end position="344"/>
    </location>
</feature>
<feature type="transmembrane region" description="Helical" evidence="6">
    <location>
        <begin position="411"/>
        <end position="433"/>
    </location>
</feature>
<dbReference type="AlphaFoldDB" id="A0A0P6YDG2"/>
<dbReference type="EMBL" id="LGCL01000007">
    <property type="protein sequence ID" value="KPL80048.1"/>
    <property type="molecule type" value="Genomic_DNA"/>
</dbReference>
<dbReference type="PANTHER" id="PTHR30250">
    <property type="entry name" value="PST FAMILY PREDICTED COLANIC ACID TRANSPORTER"/>
    <property type="match status" value="1"/>
</dbReference>
<evidence type="ECO:0000256" key="3">
    <source>
        <dbReference type="ARBA" id="ARBA00022692"/>
    </source>
</evidence>
<dbReference type="Pfam" id="PF13440">
    <property type="entry name" value="Polysacc_synt_3"/>
    <property type="match status" value="1"/>
</dbReference>
<comment type="caution">
    <text evidence="7">The sequence shown here is derived from an EMBL/GenBank/DDBJ whole genome shotgun (WGS) entry which is preliminary data.</text>
</comment>
<evidence type="ECO:0000313" key="8">
    <source>
        <dbReference type="Proteomes" id="UP000050417"/>
    </source>
</evidence>
<dbReference type="STRING" id="1134406.ADN00_01900"/>
<evidence type="ECO:0000256" key="4">
    <source>
        <dbReference type="ARBA" id="ARBA00022989"/>
    </source>
</evidence>
<dbReference type="OrthoDB" id="151008at2"/>
<evidence type="ECO:0000256" key="1">
    <source>
        <dbReference type="ARBA" id="ARBA00004651"/>
    </source>
</evidence>
<evidence type="ECO:0000256" key="2">
    <source>
        <dbReference type="ARBA" id="ARBA00022475"/>
    </source>
</evidence>
<dbReference type="GO" id="GO:0005886">
    <property type="term" value="C:plasma membrane"/>
    <property type="evidence" value="ECO:0007669"/>
    <property type="project" value="UniProtKB-SubCell"/>
</dbReference>
<sequence>MKQRLTDALKGLRQDRLLQGVIKNTGYLFSSSTVSMVLGMLQSIFAARLLGVELLGVLGTITSFASTINRLLSFRMSELVVKYLGRDLTEERRERAKGVVALAALTEASASVIAFGVLYWLAPLAAEFLAKDASFTPLFRIYGVSILAGLVVETATGILQIDNRFRAQAVINVAQSVLTAAMILAAFVLKGGLFWVMLAYLVGKVILGIGPVGLALGSLRRLFGPDWWRISAEHMPKLKEVMHFAVSTNLSATINLLVRDSELLWISYFLSPLEAGYYKIAMAVVNLVVMPITPFISTTYPEISRSVAAKQWQRLRHLLRRVTLFSGAWTLVTTLGLLVLGRWVIGLMYGVEYIPAYPALMVLLVGYGLANVFFWNRPLLLALGLPGFPVAAMLAGGLVKVGLAFPLVPRYGYVCEALLLTSFFIISVIPILWKGMRELRAAERQNPEGAAV</sequence>
<feature type="transmembrane region" description="Helical" evidence="6">
    <location>
        <begin position="171"/>
        <end position="189"/>
    </location>
</feature>
<organism evidence="7 8">
    <name type="scientific">Ornatilinea apprima</name>
    <dbReference type="NCBI Taxonomy" id="1134406"/>
    <lineage>
        <taxon>Bacteria</taxon>
        <taxon>Bacillati</taxon>
        <taxon>Chloroflexota</taxon>
        <taxon>Anaerolineae</taxon>
        <taxon>Anaerolineales</taxon>
        <taxon>Anaerolineaceae</taxon>
        <taxon>Ornatilinea</taxon>
    </lineage>
</organism>
<evidence type="ECO:0000256" key="6">
    <source>
        <dbReference type="SAM" id="Phobius"/>
    </source>
</evidence>
<dbReference type="PANTHER" id="PTHR30250:SF11">
    <property type="entry name" value="O-ANTIGEN TRANSPORTER-RELATED"/>
    <property type="match status" value="1"/>
</dbReference>
<proteinExistence type="predicted"/>
<evidence type="ECO:0008006" key="9">
    <source>
        <dbReference type="Google" id="ProtNLM"/>
    </source>
</evidence>
<evidence type="ECO:0000313" key="7">
    <source>
        <dbReference type="EMBL" id="KPL80048.1"/>
    </source>
</evidence>
<reference evidence="7 8" key="1">
    <citation type="submission" date="2015-07" db="EMBL/GenBank/DDBJ databases">
        <title>Genome sequence of Ornatilinea apprima DSM 23815.</title>
        <authorList>
            <person name="Hemp J."/>
            <person name="Ward L.M."/>
            <person name="Pace L.A."/>
            <person name="Fischer W.W."/>
        </authorList>
    </citation>
    <scope>NUCLEOTIDE SEQUENCE [LARGE SCALE GENOMIC DNA]</scope>
    <source>
        <strain evidence="7 8">P3M-1</strain>
    </source>
</reference>
<feature type="transmembrane region" description="Helical" evidence="6">
    <location>
        <begin position="99"/>
        <end position="121"/>
    </location>
</feature>
<keyword evidence="2" id="KW-1003">Cell membrane</keyword>
<keyword evidence="5 6" id="KW-0472">Membrane</keyword>
<protein>
    <recommendedName>
        <fullName evidence="9">Polysaccharide biosynthesis protein C-terminal domain-containing protein</fullName>
    </recommendedName>
</protein>
<feature type="transmembrane region" description="Helical" evidence="6">
    <location>
        <begin position="21"/>
        <end position="41"/>
    </location>
</feature>
<feature type="transmembrane region" description="Helical" evidence="6">
    <location>
        <begin position="356"/>
        <end position="374"/>
    </location>
</feature>
<dbReference type="InterPro" id="IPR050833">
    <property type="entry name" value="Poly_Biosynth_Transport"/>
</dbReference>
<feature type="transmembrane region" description="Helical" evidence="6">
    <location>
        <begin position="141"/>
        <end position="159"/>
    </location>
</feature>
<accession>A0A0P6YDG2</accession>
<comment type="subcellular location">
    <subcellularLocation>
        <location evidence="1">Cell membrane</location>
        <topology evidence="1">Multi-pass membrane protein</topology>
    </subcellularLocation>
</comment>
<keyword evidence="8" id="KW-1185">Reference proteome</keyword>
<feature type="transmembrane region" description="Helical" evidence="6">
    <location>
        <begin position="195"/>
        <end position="219"/>
    </location>
</feature>
<keyword evidence="3 6" id="KW-0812">Transmembrane</keyword>
<dbReference type="Proteomes" id="UP000050417">
    <property type="component" value="Unassembled WGS sequence"/>
</dbReference>
<feature type="transmembrane region" description="Helical" evidence="6">
    <location>
        <begin position="379"/>
        <end position="399"/>
    </location>
</feature>
<feature type="transmembrane region" description="Helical" evidence="6">
    <location>
        <begin position="47"/>
        <end position="68"/>
    </location>
</feature>